<evidence type="ECO:0000313" key="3">
    <source>
        <dbReference type="Proteomes" id="UP000198943"/>
    </source>
</evidence>
<dbReference type="InterPro" id="IPR004843">
    <property type="entry name" value="Calcineurin-like_PHP"/>
</dbReference>
<dbReference type="PANTHER" id="PTHR42850:SF4">
    <property type="entry name" value="ZINC-DEPENDENT ENDOPOLYPHOSPHATASE"/>
    <property type="match status" value="1"/>
</dbReference>
<dbReference type="InterPro" id="IPR050126">
    <property type="entry name" value="Ap4A_hydrolase"/>
</dbReference>
<sequence>MQNLFGYSRVLAIGDVHGMYEKLIKLMDKIRFNPDEDLLIFLGDYIDRGPAPGRCLQYIFALQQQYSDVVVCLMGNHEVMMSSYFMQKRGNYNNLIVDYAGSWLDNGGLETLKQLDEMDADTKEELLQWVMNLPVKYQYQDYFFCHAGVDPDVPLAVQNEFDMLWRRQQWWEQYKGEETLVVGHTPVQKVMKLTGKERRTPKPLFLANHVIMCDTGAYMSGGKLSCVDVLAGKVWQA</sequence>
<name>A0A1G6NZK9_9FIRM</name>
<reference evidence="3" key="1">
    <citation type="submission" date="2016-10" db="EMBL/GenBank/DDBJ databases">
        <authorList>
            <person name="Varghese N."/>
            <person name="Submissions S."/>
        </authorList>
    </citation>
    <scope>NUCLEOTIDE SEQUENCE [LARGE SCALE GENOMIC DNA]</scope>
    <source>
        <strain evidence="3">DSM 11005</strain>
    </source>
</reference>
<dbReference type="Pfam" id="PF00149">
    <property type="entry name" value="Metallophos"/>
    <property type="match status" value="1"/>
</dbReference>
<keyword evidence="3" id="KW-1185">Reference proteome</keyword>
<protein>
    <submittedName>
        <fullName evidence="2">Serine/threonine protein phosphatase 1</fullName>
    </submittedName>
</protein>
<dbReference type="GO" id="GO:0005737">
    <property type="term" value="C:cytoplasm"/>
    <property type="evidence" value="ECO:0007669"/>
    <property type="project" value="TreeGrafter"/>
</dbReference>
<dbReference type="Gene3D" id="3.60.21.10">
    <property type="match status" value="1"/>
</dbReference>
<dbReference type="Proteomes" id="UP000198943">
    <property type="component" value="Unassembled WGS sequence"/>
</dbReference>
<organism evidence="2 3">
    <name type="scientific">Succiniclasticum ruminis</name>
    <dbReference type="NCBI Taxonomy" id="40841"/>
    <lineage>
        <taxon>Bacteria</taxon>
        <taxon>Bacillati</taxon>
        <taxon>Bacillota</taxon>
        <taxon>Negativicutes</taxon>
        <taxon>Acidaminococcales</taxon>
        <taxon>Acidaminococcaceae</taxon>
        <taxon>Succiniclasticum</taxon>
    </lineage>
</organism>
<dbReference type="InterPro" id="IPR006186">
    <property type="entry name" value="Ser/Thr-sp_prot-phosphatase"/>
</dbReference>
<dbReference type="GO" id="GO:0008803">
    <property type="term" value="F:bis(5'-nucleosyl)-tetraphosphatase (symmetrical) activity"/>
    <property type="evidence" value="ECO:0007669"/>
    <property type="project" value="TreeGrafter"/>
</dbReference>
<dbReference type="PRINTS" id="PR00114">
    <property type="entry name" value="STPHPHTASE"/>
</dbReference>
<dbReference type="SUPFAM" id="SSF56300">
    <property type="entry name" value="Metallo-dependent phosphatases"/>
    <property type="match status" value="1"/>
</dbReference>
<dbReference type="AlphaFoldDB" id="A0A1G6NZK9"/>
<proteinExistence type="predicted"/>
<gene>
    <name evidence="2" type="ORF">SAMN04487864_11814</name>
</gene>
<feature type="domain" description="Calcineurin-like phosphoesterase" evidence="1">
    <location>
        <begin position="9"/>
        <end position="192"/>
    </location>
</feature>
<dbReference type="EMBL" id="FMYW01000018">
    <property type="protein sequence ID" value="SDC73168.1"/>
    <property type="molecule type" value="Genomic_DNA"/>
</dbReference>
<dbReference type="GO" id="GO:0110154">
    <property type="term" value="P:RNA decapping"/>
    <property type="evidence" value="ECO:0007669"/>
    <property type="project" value="TreeGrafter"/>
</dbReference>
<dbReference type="RefSeq" id="WP_093731081.1">
    <property type="nucleotide sequence ID" value="NZ_FMYW01000018.1"/>
</dbReference>
<evidence type="ECO:0000313" key="2">
    <source>
        <dbReference type="EMBL" id="SDC73168.1"/>
    </source>
</evidence>
<dbReference type="CDD" id="cd00144">
    <property type="entry name" value="MPP_PPP_family"/>
    <property type="match status" value="1"/>
</dbReference>
<dbReference type="GO" id="GO:0016791">
    <property type="term" value="F:phosphatase activity"/>
    <property type="evidence" value="ECO:0007669"/>
    <property type="project" value="TreeGrafter"/>
</dbReference>
<dbReference type="InterPro" id="IPR029052">
    <property type="entry name" value="Metallo-depent_PP-like"/>
</dbReference>
<accession>A0A1G6NZK9</accession>
<dbReference type="OrthoDB" id="9779903at2"/>
<evidence type="ECO:0000259" key="1">
    <source>
        <dbReference type="Pfam" id="PF00149"/>
    </source>
</evidence>
<dbReference type="PANTHER" id="PTHR42850">
    <property type="entry name" value="METALLOPHOSPHOESTERASE"/>
    <property type="match status" value="1"/>
</dbReference>